<dbReference type="EMBL" id="CP136339">
    <property type="protein sequence ID" value="WOA52233.1"/>
    <property type="molecule type" value="Genomic_DNA"/>
</dbReference>
<dbReference type="Pfam" id="PF09709">
    <property type="entry name" value="Cas_Csd1"/>
    <property type="match status" value="1"/>
</dbReference>
<reference evidence="1" key="1">
    <citation type="submission" date="2023-10" db="EMBL/GenBank/DDBJ databases">
        <title>Clonality and diversity in the soft rot Dickeya solani phytopathogen.</title>
        <authorList>
            <person name="Pedron J."/>
            <person name="Van Gijsegem F."/>
            <person name="Portier P."/>
            <person name="Taghouti G."/>
        </authorList>
    </citation>
    <scope>NUCLEOTIDE SEQUENCE</scope>
    <source>
        <strain evidence="1">CFBP5647</strain>
    </source>
</reference>
<dbReference type="InterPro" id="IPR010144">
    <property type="entry name" value="CRISPR-assoc_prot_Csd1-typ"/>
</dbReference>
<dbReference type="AlphaFoldDB" id="A0AAX4EXS0"/>
<gene>
    <name evidence="1" type="primary">cas8c</name>
    <name evidence="1" type="ORF">RXA29_20550</name>
</gene>
<accession>A0AAX4EXS0</accession>
<proteinExistence type="predicted"/>
<dbReference type="NCBIfam" id="TIGR01863">
    <property type="entry name" value="cas_Csd1"/>
    <property type="match status" value="1"/>
</dbReference>
<dbReference type="RefSeq" id="WP_316392705.1">
    <property type="nucleotide sequence ID" value="NZ_CP136339.1"/>
</dbReference>
<protein>
    <submittedName>
        <fullName evidence="1">Type I-C CRISPR-associated protein Cas8c/Csd1</fullName>
    </submittedName>
</protein>
<dbReference type="Proteomes" id="UP001304423">
    <property type="component" value="Chromosome"/>
</dbReference>
<evidence type="ECO:0000313" key="1">
    <source>
        <dbReference type="EMBL" id="WOA52233.1"/>
    </source>
</evidence>
<dbReference type="CDD" id="cd09757">
    <property type="entry name" value="Cas8c_I-C"/>
    <property type="match status" value="1"/>
</dbReference>
<sequence>MILHALCQYYQRRQKEADSALPAFGFEQKAIPFVIVLTSDGRFLQFEDTRYLDEAQGKKPQARLFTVAKSIKKTSGVAANLLWDPADYVLGIDKKGNPTRTEQQKACFIRRIQALAAFAPQDSGLQAVLAFYQRYDSLPQPELEQDPLWAEINDTNPLLTFRLVTDADGLVFQRPAVLAAYQHVLADSDEPAGRCLVSGERLPVATLHPSIKGVWGAQSSGASLVSFNLDAFRSFGKEQGANAPISEQAAFEYTTALNALLQTHSPNRLQLGETSVVCWASRAHPLESWLPTLFGNSHSDDPDSGVRTVTSLFNSVHNGAYCGADGDARFYLLGLSPNAARVAIRFFQEGTVAQFAERLQEWFGDIAIIKPKAVTYPFPPLKALLRACALLNKEENLSPLLAGTTVRAILSGQPLPAALMTALLQRIRAERGDVSYYRASLMKACLNRAFRRQSIKEVSVSLDPEEQRIGYRLGRLFATLEQIQHAANPTINATLCDRYYSSASSTPVAVFHTLMRLHTHHLKKLKTPLQIHYQKCIGEIIDDITEFPAHLNQEQQGLFAIGYYHQRQHFFSQSTSSQGDEQ</sequence>
<evidence type="ECO:0000313" key="2">
    <source>
        <dbReference type="Proteomes" id="UP001304423"/>
    </source>
</evidence>
<organism evidence="1 2">
    <name type="scientific">Dickeya solani</name>
    <dbReference type="NCBI Taxonomy" id="1089444"/>
    <lineage>
        <taxon>Bacteria</taxon>
        <taxon>Pseudomonadati</taxon>
        <taxon>Pseudomonadota</taxon>
        <taxon>Gammaproteobacteria</taxon>
        <taxon>Enterobacterales</taxon>
        <taxon>Pectobacteriaceae</taxon>
        <taxon>Dickeya</taxon>
    </lineage>
</organism>
<name>A0AAX4EXS0_9GAMM</name>